<dbReference type="InterPro" id="IPR002104">
    <property type="entry name" value="Integrase_catalytic"/>
</dbReference>
<evidence type="ECO:0000256" key="1">
    <source>
        <dbReference type="ARBA" id="ARBA00008857"/>
    </source>
</evidence>
<sequence>MNLKYFIVDGKKKYLSIYVRFWDSNRIDQKTRTGFSTLKSDWSSSKQRLKLKATTTNIDFINSELTKLETYIFDSYNKDYNGKNHISKTWLKENVATYFGRVNENEEYKAYLVPWAQRFVDNASTRLYRGKQIKPRSITNYKSALKKLKAFEEHQNYKYRFEDIDLKFHKKFITYCRDIENLNNNSIGALISRIKTFCREIEFEGYSVNPQYKSPNFIAPKNETHEVYLNESEIDRIFNHDFSKSPRLDNARDLFIIGLRTGLRISDFLRISKENIIGNVINITTTKTNQNLTIPIHPQFEAILDKRNGELPSKISDQKFNLYIKEVCEKVKIDELTFGSKIKEGGNRKEEGLFPKHELIKSHVCRRSLATNLYLAGFTPSIIMKATGHRSIKQFNSYIKASQDEHIKMISDHWKTESSKLN</sequence>
<gene>
    <name evidence="5" type="ORF">Q2T41_11505</name>
</gene>
<dbReference type="SUPFAM" id="SSF56349">
    <property type="entry name" value="DNA breaking-rejoining enzymes"/>
    <property type="match status" value="1"/>
</dbReference>
<dbReference type="InterPro" id="IPR025269">
    <property type="entry name" value="SAM-like_dom"/>
</dbReference>
<dbReference type="RefSeq" id="WP_304436207.1">
    <property type="nucleotide sequence ID" value="NZ_JAUKUC010000001.1"/>
</dbReference>
<dbReference type="Gene3D" id="1.10.443.10">
    <property type="entry name" value="Intergrase catalytic core"/>
    <property type="match status" value="1"/>
</dbReference>
<dbReference type="Proteomes" id="UP001168579">
    <property type="component" value="Unassembled WGS sequence"/>
</dbReference>
<dbReference type="InterPro" id="IPR013762">
    <property type="entry name" value="Integrase-like_cat_sf"/>
</dbReference>
<dbReference type="PANTHER" id="PTHR30349">
    <property type="entry name" value="PHAGE INTEGRASE-RELATED"/>
    <property type="match status" value="1"/>
</dbReference>
<proteinExistence type="inferred from homology"/>
<reference evidence="5" key="2">
    <citation type="submission" date="2023-06" db="EMBL/GenBank/DDBJ databases">
        <authorList>
            <person name="Lucena T."/>
            <person name="Sun Q."/>
        </authorList>
    </citation>
    <scope>NUCLEOTIDE SEQUENCE</scope>
    <source>
        <strain evidence="5">CECT 8869</strain>
    </source>
</reference>
<dbReference type="PANTHER" id="PTHR30349:SF64">
    <property type="entry name" value="PROPHAGE INTEGRASE INTD-RELATED"/>
    <property type="match status" value="1"/>
</dbReference>
<dbReference type="InterPro" id="IPR050090">
    <property type="entry name" value="Tyrosine_recombinase_XerCD"/>
</dbReference>
<protein>
    <submittedName>
        <fullName evidence="5">Tyrosine-type recombinase/integrase</fullName>
    </submittedName>
</protein>
<keyword evidence="3" id="KW-0233">DNA recombination</keyword>
<dbReference type="Pfam" id="PF13102">
    <property type="entry name" value="Phage_int_SAM_5"/>
    <property type="match status" value="1"/>
</dbReference>
<name>A0ABT8RRZ2_9FLAO</name>
<keyword evidence="2" id="KW-0238">DNA-binding</keyword>
<keyword evidence="6" id="KW-1185">Reference proteome</keyword>
<dbReference type="PROSITE" id="PS51898">
    <property type="entry name" value="TYR_RECOMBINASE"/>
    <property type="match status" value="1"/>
</dbReference>
<evidence type="ECO:0000256" key="3">
    <source>
        <dbReference type="ARBA" id="ARBA00023172"/>
    </source>
</evidence>
<feature type="domain" description="Tyr recombinase" evidence="4">
    <location>
        <begin position="224"/>
        <end position="412"/>
    </location>
</feature>
<dbReference type="Pfam" id="PF00589">
    <property type="entry name" value="Phage_integrase"/>
    <property type="match status" value="1"/>
</dbReference>
<organism evidence="5 6">
    <name type="scientific">Maribacter confluentis</name>
    <dbReference type="NCBI Taxonomy" id="1656093"/>
    <lineage>
        <taxon>Bacteria</taxon>
        <taxon>Pseudomonadati</taxon>
        <taxon>Bacteroidota</taxon>
        <taxon>Flavobacteriia</taxon>
        <taxon>Flavobacteriales</taxon>
        <taxon>Flavobacteriaceae</taxon>
        <taxon>Maribacter</taxon>
    </lineage>
</organism>
<evidence type="ECO:0000259" key="4">
    <source>
        <dbReference type="PROSITE" id="PS51898"/>
    </source>
</evidence>
<comment type="similarity">
    <text evidence="1">Belongs to the 'phage' integrase family.</text>
</comment>
<reference evidence="5" key="1">
    <citation type="journal article" date="2014" name="Int. J. Syst. Evol. Microbiol.">
        <title>Complete genome of a new Firmicutes species belonging to the dominant human colonic microbiota ('Ruminococcus bicirculans') reveals two chromosomes and a selective capacity to utilize plant glucans.</title>
        <authorList>
            <consortium name="NISC Comparative Sequencing Program"/>
            <person name="Wegmann U."/>
            <person name="Louis P."/>
            <person name="Goesmann A."/>
            <person name="Henrissat B."/>
            <person name="Duncan S.H."/>
            <person name="Flint H.J."/>
        </authorList>
    </citation>
    <scope>NUCLEOTIDE SEQUENCE</scope>
    <source>
        <strain evidence="5">CECT 8869</strain>
    </source>
</reference>
<evidence type="ECO:0000256" key="2">
    <source>
        <dbReference type="ARBA" id="ARBA00023125"/>
    </source>
</evidence>
<evidence type="ECO:0000313" key="6">
    <source>
        <dbReference type="Proteomes" id="UP001168579"/>
    </source>
</evidence>
<dbReference type="InterPro" id="IPR011010">
    <property type="entry name" value="DNA_brk_join_enz"/>
</dbReference>
<dbReference type="InterPro" id="IPR010998">
    <property type="entry name" value="Integrase_recombinase_N"/>
</dbReference>
<dbReference type="CDD" id="cd01185">
    <property type="entry name" value="INTN1_C_like"/>
    <property type="match status" value="1"/>
</dbReference>
<accession>A0ABT8RRZ2</accession>
<evidence type="ECO:0000313" key="5">
    <source>
        <dbReference type="EMBL" id="MDO1513282.1"/>
    </source>
</evidence>
<dbReference type="EMBL" id="JAUKUC010000001">
    <property type="protein sequence ID" value="MDO1513282.1"/>
    <property type="molecule type" value="Genomic_DNA"/>
</dbReference>
<comment type="caution">
    <text evidence="5">The sequence shown here is derived from an EMBL/GenBank/DDBJ whole genome shotgun (WGS) entry which is preliminary data.</text>
</comment>
<dbReference type="Gene3D" id="1.10.150.130">
    <property type="match status" value="1"/>
</dbReference>